<dbReference type="EMBL" id="CP058561">
    <property type="protein sequence ID" value="QUH30320.1"/>
    <property type="molecule type" value="Genomic_DNA"/>
</dbReference>
<dbReference type="Proteomes" id="UP000677305">
    <property type="component" value="Chromosome"/>
</dbReference>
<evidence type="ECO:0000313" key="2">
    <source>
        <dbReference type="EMBL" id="QUH30320.1"/>
    </source>
</evidence>
<organism evidence="2 3">
    <name type="scientific">Vallitalea guaymasensis</name>
    <dbReference type="NCBI Taxonomy" id="1185412"/>
    <lineage>
        <taxon>Bacteria</taxon>
        <taxon>Bacillati</taxon>
        <taxon>Bacillota</taxon>
        <taxon>Clostridia</taxon>
        <taxon>Lachnospirales</taxon>
        <taxon>Vallitaleaceae</taxon>
        <taxon>Vallitalea</taxon>
    </lineage>
</organism>
<evidence type="ECO:0000313" key="3">
    <source>
        <dbReference type="Proteomes" id="UP000677305"/>
    </source>
</evidence>
<gene>
    <name evidence="2" type="ORF">HYG85_15985</name>
</gene>
<sequence>MVDLSTLSKIDFDTHINTTFNLSKEDTLVDLELIETRDCSTSKIESFSLLFKGPVDTLYPQDTYSLDHEKMGELNILIVPVDKNEKGIYYEAIFTRFKK</sequence>
<reference evidence="2 3" key="1">
    <citation type="submission" date="2020-07" db="EMBL/GenBank/DDBJ databases">
        <title>Vallitalea guaymasensis genome.</title>
        <authorList>
            <person name="Postec A."/>
        </authorList>
    </citation>
    <scope>NUCLEOTIDE SEQUENCE [LARGE SCALE GENOMIC DNA]</scope>
    <source>
        <strain evidence="2 3">Ra1766G1</strain>
    </source>
</reference>
<name>A0A8J8MCU0_9FIRM</name>
<dbReference type="AlphaFoldDB" id="A0A8J8MCU0"/>
<evidence type="ECO:0000259" key="1">
    <source>
        <dbReference type="Pfam" id="PF21880"/>
    </source>
</evidence>
<accession>A0A8J8MCU0</accession>
<proteinExistence type="predicted"/>
<dbReference type="KEGG" id="vgu:HYG85_15985"/>
<protein>
    <recommendedName>
        <fullName evidence="1">DUF6916 domain-containing protein</fullName>
    </recommendedName>
</protein>
<feature type="domain" description="DUF6916" evidence="1">
    <location>
        <begin position="10"/>
        <end position="94"/>
    </location>
</feature>
<dbReference type="InterPro" id="IPR054209">
    <property type="entry name" value="DUF6916"/>
</dbReference>
<keyword evidence="3" id="KW-1185">Reference proteome</keyword>
<dbReference type="RefSeq" id="WP_212690496.1">
    <property type="nucleotide sequence ID" value="NZ_CP058561.1"/>
</dbReference>
<dbReference type="Pfam" id="PF21880">
    <property type="entry name" value="DUF6916"/>
    <property type="match status" value="1"/>
</dbReference>